<dbReference type="PROSITE" id="PS51109">
    <property type="entry name" value="G5"/>
    <property type="match status" value="1"/>
</dbReference>
<evidence type="ECO:0000259" key="3">
    <source>
        <dbReference type="PROSITE" id="PS51109"/>
    </source>
</evidence>
<dbReference type="EMBL" id="BOQP01000035">
    <property type="protein sequence ID" value="GIM78644.1"/>
    <property type="molecule type" value="Genomic_DNA"/>
</dbReference>
<feature type="domain" description="G5" evidence="3">
    <location>
        <begin position="215"/>
        <end position="295"/>
    </location>
</feature>
<evidence type="ECO:0000313" key="4">
    <source>
        <dbReference type="EMBL" id="GIM78644.1"/>
    </source>
</evidence>
<comment type="caution">
    <text evidence="4">The sequence shown here is derived from an EMBL/GenBank/DDBJ whole genome shotgun (WGS) entry which is preliminary data.</text>
</comment>
<evidence type="ECO:0000313" key="5">
    <source>
        <dbReference type="Proteomes" id="UP000680865"/>
    </source>
</evidence>
<sequence>MLNQTSSDSWQHLLLMPQKSRWARLSFGVRMATAALAAVALLSGTAGGVVALTSADPAQKTAAQQAAQHAAQETAARETAAREAAAQETAAQRAAQEATARAARALSGRAAGETGQPTPPATPVTTGPGPIGAAGTLAQQAGGTEGQAAGPEGQAAGAEGFARQAGGVEGSAQQGGGTGESAQQDVSVEVREQQGASVEGQQAQPAAGQRPAAATPEAVVRQVRVAQPIPFDTTTVGDPALPRGSKRVQAEGAPGERVLNYLVTLIGNRETSRRLVDSTVTLRPRHRVIAVGSRPVRPDAGQNNAARPDVGHKEDQNDHDVSRPDAGHNQADRNNADRNKDDRRRSDERRSAVCADTTKSQQERDLDLISDAGLDAKQLTARCDKP</sequence>
<name>A0A919SVA6_9ACTN</name>
<feature type="region of interest" description="Disordered" evidence="2">
    <location>
        <begin position="289"/>
        <end position="367"/>
    </location>
</feature>
<feature type="compositionally biased region" description="Gly residues" evidence="2">
    <location>
        <begin position="167"/>
        <end position="179"/>
    </location>
</feature>
<dbReference type="Gene3D" id="2.20.230.10">
    <property type="entry name" value="Resuscitation-promoting factor rpfb"/>
    <property type="match status" value="1"/>
</dbReference>
<feature type="compositionally biased region" description="Low complexity" evidence="2">
    <location>
        <begin position="123"/>
        <end position="166"/>
    </location>
</feature>
<dbReference type="SMART" id="SM01208">
    <property type="entry name" value="G5"/>
    <property type="match status" value="1"/>
</dbReference>
<feature type="compositionally biased region" description="Low complexity" evidence="2">
    <location>
        <begin position="82"/>
        <end position="105"/>
    </location>
</feature>
<protein>
    <recommendedName>
        <fullName evidence="3">G5 domain-containing protein</fullName>
    </recommendedName>
</protein>
<dbReference type="Proteomes" id="UP000680865">
    <property type="component" value="Unassembled WGS sequence"/>
</dbReference>
<keyword evidence="1" id="KW-0732">Signal</keyword>
<reference evidence="4" key="1">
    <citation type="submission" date="2021-03" db="EMBL/GenBank/DDBJ databases">
        <title>Whole genome shotgun sequence of Actinoplanes consettensis NBRC 14913.</title>
        <authorList>
            <person name="Komaki H."/>
            <person name="Tamura T."/>
        </authorList>
    </citation>
    <scope>NUCLEOTIDE SEQUENCE</scope>
    <source>
        <strain evidence="4">NBRC 14913</strain>
    </source>
</reference>
<proteinExistence type="predicted"/>
<organism evidence="4 5">
    <name type="scientific">Winogradskya consettensis</name>
    <dbReference type="NCBI Taxonomy" id="113560"/>
    <lineage>
        <taxon>Bacteria</taxon>
        <taxon>Bacillati</taxon>
        <taxon>Actinomycetota</taxon>
        <taxon>Actinomycetes</taxon>
        <taxon>Micromonosporales</taxon>
        <taxon>Micromonosporaceae</taxon>
        <taxon>Winogradskya</taxon>
    </lineage>
</organism>
<dbReference type="AlphaFoldDB" id="A0A919SVA6"/>
<evidence type="ECO:0000256" key="1">
    <source>
        <dbReference type="ARBA" id="ARBA00022729"/>
    </source>
</evidence>
<dbReference type="InterPro" id="IPR011098">
    <property type="entry name" value="G5_dom"/>
</dbReference>
<keyword evidence="5" id="KW-1185">Reference proteome</keyword>
<evidence type="ECO:0000256" key="2">
    <source>
        <dbReference type="SAM" id="MobiDB-lite"/>
    </source>
</evidence>
<gene>
    <name evidence="4" type="ORF">Aco04nite_61470</name>
</gene>
<feature type="region of interest" description="Disordered" evidence="2">
    <location>
        <begin position="78"/>
        <end position="215"/>
    </location>
</feature>
<feature type="compositionally biased region" description="Low complexity" evidence="2">
    <location>
        <begin position="200"/>
        <end position="214"/>
    </location>
</feature>
<accession>A0A919SVA6</accession>
<dbReference type="Pfam" id="PF07501">
    <property type="entry name" value="G5"/>
    <property type="match status" value="1"/>
</dbReference>
<feature type="compositionally biased region" description="Basic and acidic residues" evidence="2">
    <location>
        <begin position="309"/>
        <end position="351"/>
    </location>
</feature>